<sequence length="471" mass="53651">MTEKNNPITEEKTKRTRKRINDQNARLIAVRILTRVEKEGAYANLLLRSQLSGLTQSRDRNLATALVNGVLKNKLTLDYALRKHLNKPMSALPQEVRAVLRTGVFQILLMDRVPVPAAVNESVDLMNQLNRTYSPLVNSVLRKAAETGWNFEWPDQKKETVRYLSVRYSHPEWMIKRWLARWGQEETEALLKANNEPSLTSIRVNTLKTTRQELKTLLESQEIEVVDGEYTPESLILKDFGGLDQLWEFQNGYFTVQDQSSQLAAHLLGAREGDSVLDVCSAPGGKTTHLAQLMKNKGTIVAVDMYPQKLDLIKESAERLGITMIKTVESDARILEGIGEKFDRVLVDAPCSGLGVLRKRADLRWQKREDEISKLPELQLAILLKAADHVREGGELVYSTCTTEPEENFEVIKAFRQLKPEFVSVDLSGSLPFAAEERDLKQLRKGVWQILPHHHNMDGFFIAKFRRPWMA</sequence>
<evidence type="ECO:0000256" key="4">
    <source>
        <dbReference type="ARBA" id="ARBA00012140"/>
    </source>
</evidence>
<reference evidence="16 17" key="1">
    <citation type="submission" date="2019-12" db="EMBL/GenBank/DDBJ databases">
        <title>Sequence classification of anaerobic respiratory reductive dehalogenases: First we see many, then we see few.</title>
        <authorList>
            <person name="Molenda O."/>
            <person name="Puentes Jacome L.A."/>
            <person name="Cao X."/>
            <person name="Nesbo C.L."/>
            <person name="Tang S."/>
            <person name="Morson N."/>
            <person name="Patron J."/>
            <person name="Lomheim L."/>
            <person name="Wishart D.S."/>
            <person name="Edwards E.A."/>
        </authorList>
    </citation>
    <scope>NUCLEOTIDE SEQUENCE [LARGE SCALE GENOMIC DNA]</scope>
    <source>
        <strain evidence="16 17">12DCA</strain>
    </source>
</reference>
<evidence type="ECO:0000256" key="10">
    <source>
        <dbReference type="ARBA" id="ARBA00022884"/>
    </source>
</evidence>
<evidence type="ECO:0000313" key="17">
    <source>
        <dbReference type="Proteomes" id="UP000430508"/>
    </source>
</evidence>
<dbReference type="Pfam" id="PF01189">
    <property type="entry name" value="Methyltr_RsmB-F"/>
    <property type="match status" value="1"/>
</dbReference>
<comment type="similarity">
    <text evidence="3 14">Belongs to the class I-like SAM-binding methyltransferase superfamily. RsmB/NOP family.</text>
</comment>
<organism evidence="16 17">
    <name type="scientific">Dehalobacter restrictus</name>
    <dbReference type="NCBI Taxonomy" id="55583"/>
    <lineage>
        <taxon>Bacteria</taxon>
        <taxon>Bacillati</taxon>
        <taxon>Bacillota</taxon>
        <taxon>Clostridia</taxon>
        <taxon>Eubacteriales</taxon>
        <taxon>Desulfitobacteriaceae</taxon>
        <taxon>Dehalobacter</taxon>
    </lineage>
</organism>
<feature type="active site" description="Nucleophile" evidence="14">
    <location>
        <position position="401"/>
    </location>
</feature>
<comment type="catalytic activity">
    <reaction evidence="13">
        <text>cytidine(967) in 16S rRNA + S-adenosyl-L-methionine = 5-methylcytidine(967) in 16S rRNA + S-adenosyl-L-homocysteine + H(+)</text>
        <dbReference type="Rhea" id="RHEA:42748"/>
        <dbReference type="Rhea" id="RHEA-COMP:10219"/>
        <dbReference type="Rhea" id="RHEA-COMP:10220"/>
        <dbReference type="ChEBI" id="CHEBI:15378"/>
        <dbReference type="ChEBI" id="CHEBI:57856"/>
        <dbReference type="ChEBI" id="CHEBI:59789"/>
        <dbReference type="ChEBI" id="CHEBI:74483"/>
        <dbReference type="ChEBI" id="CHEBI:82748"/>
        <dbReference type="EC" id="2.1.1.176"/>
    </reaction>
</comment>
<dbReference type="SUPFAM" id="SSF53335">
    <property type="entry name" value="S-adenosyl-L-methionine-dependent methyltransferases"/>
    <property type="match status" value="1"/>
</dbReference>
<evidence type="ECO:0000256" key="3">
    <source>
        <dbReference type="ARBA" id="ARBA00007494"/>
    </source>
</evidence>
<dbReference type="CDD" id="cd02440">
    <property type="entry name" value="AdoMet_MTases"/>
    <property type="match status" value="1"/>
</dbReference>
<evidence type="ECO:0000313" key="16">
    <source>
        <dbReference type="EMBL" id="QHA00128.1"/>
    </source>
</evidence>
<dbReference type="NCBIfam" id="TIGR00563">
    <property type="entry name" value="rsmB"/>
    <property type="match status" value="1"/>
</dbReference>
<evidence type="ECO:0000256" key="6">
    <source>
        <dbReference type="ARBA" id="ARBA00022552"/>
    </source>
</evidence>
<keyword evidence="10 14" id="KW-0694">RNA-binding</keyword>
<feature type="domain" description="SAM-dependent MTase RsmB/NOP-type" evidence="15">
    <location>
        <begin position="190"/>
        <end position="468"/>
    </location>
</feature>
<keyword evidence="9 14" id="KW-0949">S-adenosyl-L-methionine</keyword>
<proteinExistence type="inferred from homology"/>
<dbReference type="FunFam" id="3.40.50.150:FF:000257">
    <property type="entry name" value="16S rRNA methyltransferase"/>
    <property type="match status" value="1"/>
</dbReference>
<dbReference type="GO" id="GO:0003723">
    <property type="term" value="F:RNA binding"/>
    <property type="evidence" value="ECO:0007669"/>
    <property type="project" value="UniProtKB-UniRule"/>
</dbReference>
<evidence type="ECO:0000259" key="15">
    <source>
        <dbReference type="PROSITE" id="PS51686"/>
    </source>
</evidence>
<evidence type="ECO:0000256" key="1">
    <source>
        <dbReference type="ARBA" id="ARBA00002724"/>
    </source>
</evidence>
<evidence type="ECO:0000256" key="12">
    <source>
        <dbReference type="ARBA" id="ARBA00031088"/>
    </source>
</evidence>
<evidence type="ECO:0000256" key="13">
    <source>
        <dbReference type="ARBA" id="ARBA00047283"/>
    </source>
</evidence>
<dbReference type="InterPro" id="IPR011023">
    <property type="entry name" value="Nop2p"/>
</dbReference>
<dbReference type="EC" id="2.1.1.176" evidence="4"/>
<dbReference type="GO" id="GO:0005737">
    <property type="term" value="C:cytoplasm"/>
    <property type="evidence" value="ECO:0007669"/>
    <property type="project" value="UniProtKB-SubCell"/>
</dbReference>
<gene>
    <name evidence="16" type="primary">rsmB</name>
    <name evidence="16" type="ORF">GQ588_05430</name>
</gene>
<dbReference type="InterPro" id="IPR029063">
    <property type="entry name" value="SAM-dependent_MTases_sf"/>
</dbReference>
<protein>
    <recommendedName>
        <fullName evidence="4">16S rRNA (cytosine(967)-C(5))-methyltransferase</fullName>
        <ecNumber evidence="4">2.1.1.176</ecNumber>
    </recommendedName>
    <alternativeName>
        <fullName evidence="11">16S rRNA m5C967 methyltransferase</fullName>
    </alternativeName>
    <alternativeName>
        <fullName evidence="12">rRNA (cytosine-C(5)-)-methyltransferase RsmB</fullName>
    </alternativeName>
</protein>
<dbReference type="Gene3D" id="3.30.70.1170">
    <property type="entry name" value="Sun protein, domain 3"/>
    <property type="match status" value="1"/>
</dbReference>
<dbReference type="InterPro" id="IPR035926">
    <property type="entry name" value="NusB-like_sf"/>
</dbReference>
<dbReference type="EMBL" id="CP046996">
    <property type="protein sequence ID" value="QHA00128.1"/>
    <property type="molecule type" value="Genomic_DNA"/>
</dbReference>
<dbReference type="RefSeq" id="WP_019226411.1">
    <property type="nucleotide sequence ID" value="NZ_CP046996.1"/>
</dbReference>
<evidence type="ECO:0000256" key="5">
    <source>
        <dbReference type="ARBA" id="ARBA00022490"/>
    </source>
</evidence>
<dbReference type="PRINTS" id="PR02008">
    <property type="entry name" value="RCMTFAMILY"/>
</dbReference>
<evidence type="ECO:0000256" key="11">
    <source>
        <dbReference type="ARBA" id="ARBA00030399"/>
    </source>
</evidence>
<comment type="subcellular location">
    <subcellularLocation>
        <location evidence="2">Cytoplasm</location>
    </subcellularLocation>
</comment>
<dbReference type="FunFam" id="3.30.70.1170:FF:000003">
    <property type="entry name" value="16S rRNA (Cytosine(967)-C(5))-methyltransferase RsmB"/>
    <property type="match status" value="1"/>
</dbReference>
<dbReference type="PANTHER" id="PTHR22807:SF53">
    <property type="entry name" value="RIBOSOMAL RNA SMALL SUBUNIT METHYLTRANSFERASE B-RELATED"/>
    <property type="match status" value="1"/>
</dbReference>
<evidence type="ECO:0000256" key="2">
    <source>
        <dbReference type="ARBA" id="ARBA00004496"/>
    </source>
</evidence>
<feature type="binding site" evidence="14">
    <location>
        <position position="304"/>
    </location>
    <ligand>
        <name>S-adenosyl-L-methionine</name>
        <dbReference type="ChEBI" id="CHEBI:59789"/>
    </ligand>
</feature>
<keyword evidence="5" id="KW-0963">Cytoplasm</keyword>
<dbReference type="Pfam" id="PF22458">
    <property type="entry name" value="RsmF-B_ferredox"/>
    <property type="match status" value="1"/>
</dbReference>
<evidence type="ECO:0000256" key="14">
    <source>
        <dbReference type="PROSITE-ProRule" id="PRU01023"/>
    </source>
</evidence>
<feature type="binding site" evidence="14">
    <location>
        <position position="348"/>
    </location>
    <ligand>
        <name>S-adenosyl-L-methionine</name>
        <dbReference type="ChEBI" id="CHEBI:59789"/>
    </ligand>
</feature>
<dbReference type="PROSITE" id="PS51686">
    <property type="entry name" value="SAM_MT_RSMB_NOP"/>
    <property type="match status" value="1"/>
</dbReference>
<dbReference type="InterPro" id="IPR018314">
    <property type="entry name" value="RsmB/NOL1/NOP2-like_CS"/>
</dbReference>
<dbReference type="NCBIfam" id="TIGR00446">
    <property type="entry name" value="nop2p"/>
    <property type="match status" value="1"/>
</dbReference>
<accession>A0A857DHL6</accession>
<dbReference type="InterPro" id="IPR049560">
    <property type="entry name" value="MeTrfase_RsmB-F_NOP2_cat"/>
</dbReference>
<keyword evidence="6" id="KW-0698">rRNA processing</keyword>
<dbReference type="NCBIfam" id="NF011494">
    <property type="entry name" value="PRK14902.1"/>
    <property type="match status" value="1"/>
</dbReference>
<evidence type="ECO:0000256" key="9">
    <source>
        <dbReference type="ARBA" id="ARBA00022691"/>
    </source>
</evidence>
<dbReference type="InterPro" id="IPR054728">
    <property type="entry name" value="RsmB-like_ferredoxin"/>
</dbReference>
<name>A0A857DHL6_9FIRM</name>
<dbReference type="SUPFAM" id="SSF48013">
    <property type="entry name" value="NusB-like"/>
    <property type="match status" value="1"/>
</dbReference>
<dbReference type="GO" id="GO:0008649">
    <property type="term" value="F:rRNA methyltransferase activity"/>
    <property type="evidence" value="ECO:0007669"/>
    <property type="project" value="InterPro"/>
</dbReference>
<dbReference type="InterPro" id="IPR006027">
    <property type="entry name" value="NusB_RsmB_TIM44"/>
</dbReference>
<keyword evidence="8 14" id="KW-0808">Transferase</keyword>
<keyword evidence="7 14" id="KW-0489">Methyltransferase</keyword>
<dbReference type="PROSITE" id="PS01153">
    <property type="entry name" value="NOL1_NOP2_SUN"/>
    <property type="match status" value="1"/>
</dbReference>
<dbReference type="PANTHER" id="PTHR22807">
    <property type="entry name" value="NOP2 YEAST -RELATED NOL1/NOP2/FMU SUN DOMAIN-CONTAINING"/>
    <property type="match status" value="1"/>
</dbReference>
<feature type="binding site" evidence="14">
    <location>
        <position position="331"/>
    </location>
    <ligand>
        <name>S-adenosyl-L-methionine</name>
        <dbReference type="ChEBI" id="CHEBI:59789"/>
    </ligand>
</feature>
<dbReference type="GO" id="GO:0006355">
    <property type="term" value="P:regulation of DNA-templated transcription"/>
    <property type="evidence" value="ECO:0007669"/>
    <property type="project" value="InterPro"/>
</dbReference>
<dbReference type="InterPro" id="IPR004573">
    <property type="entry name" value="rRNA_ssu_MeTfrase_B"/>
</dbReference>
<comment type="function">
    <text evidence="1">Specifically methylates the cytosine at position 967 (m5C967) of 16S rRNA.</text>
</comment>
<dbReference type="Gene3D" id="3.40.50.150">
    <property type="entry name" value="Vaccinia Virus protein VP39"/>
    <property type="match status" value="1"/>
</dbReference>
<dbReference type="Gene3D" id="1.10.940.10">
    <property type="entry name" value="NusB-like"/>
    <property type="match status" value="1"/>
</dbReference>
<dbReference type="Pfam" id="PF01029">
    <property type="entry name" value="NusB"/>
    <property type="match status" value="1"/>
</dbReference>
<evidence type="ECO:0000256" key="7">
    <source>
        <dbReference type="ARBA" id="ARBA00022603"/>
    </source>
</evidence>
<feature type="binding site" evidence="14">
    <location>
        <begin position="280"/>
        <end position="286"/>
    </location>
    <ligand>
        <name>S-adenosyl-L-methionine</name>
        <dbReference type="ChEBI" id="CHEBI:59789"/>
    </ligand>
</feature>
<evidence type="ECO:0000256" key="8">
    <source>
        <dbReference type="ARBA" id="ARBA00022679"/>
    </source>
</evidence>
<dbReference type="AlphaFoldDB" id="A0A857DHL6"/>
<dbReference type="Proteomes" id="UP000430508">
    <property type="component" value="Chromosome"/>
</dbReference>
<dbReference type="InterPro" id="IPR023267">
    <property type="entry name" value="RCMT"/>
</dbReference>
<dbReference type="InterPro" id="IPR001678">
    <property type="entry name" value="MeTrfase_RsmB-F_NOP2_dom"/>
</dbReference>